<reference evidence="1 2" key="1">
    <citation type="submission" date="2020-06" db="EMBL/GenBank/DDBJ databases">
        <title>Genome sequence of 2 isolates from Red Sea Mangroves.</title>
        <authorList>
            <person name="Sefrji F."/>
            <person name="Michoud G."/>
            <person name="Merlino G."/>
            <person name="Daffonchio D."/>
        </authorList>
    </citation>
    <scope>NUCLEOTIDE SEQUENCE [LARGE SCALE GENOMIC DNA]</scope>
    <source>
        <strain evidence="1 2">R1DC25</strain>
    </source>
</reference>
<evidence type="ECO:0000313" key="1">
    <source>
        <dbReference type="EMBL" id="QPC44328.1"/>
    </source>
</evidence>
<dbReference type="KEGG" id="kmn:HW532_17460"/>
<keyword evidence="2" id="KW-1185">Reference proteome</keyword>
<name>A0A7S8C6J3_9HYPH</name>
<accession>A0A7S8C6J3</accession>
<dbReference type="RefSeq" id="WP_213161695.1">
    <property type="nucleotide sequence ID" value="NZ_CP058214.1"/>
</dbReference>
<gene>
    <name evidence="1" type="ORF">HW532_17460</name>
</gene>
<protein>
    <submittedName>
        <fullName evidence="1">Uncharacterized protein</fullName>
    </submittedName>
</protein>
<sequence length="101" mass="11081">MDITADTLAMLAAFSLKAQFVAKAATYARAGRALYPEDHRFVELLGYALLLDGRSDEAAPVIGEARRETRNTAYLKACLAMLGDSPAAERQNALRAYLRME</sequence>
<evidence type="ECO:0000313" key="2">
    <source>
        <dbReference type="Proteomes" id="UP000593594"/>
    </source>
</evidence>
<organism evidence="1 2">
    <name type="scientific">Kaustia mangrovi</name>
    <dbReference type="NCBI Taxonomy" id="2593653"/>
    <lineage>
        <taxon>Bacteria</taxon>
        <taxon>Pseudomonadati</taxon>
        <taxon>Pseudomonadota</taxon>
        <taxon>Alphaproteobacteria</taxon>
        <taxon>Hyphomicrobiales</taxon>
        <taxon>Parvibaculaceae</taxon>
        <taxon>Kaustia</taxon>
    </lineage>
</organism>
<proteinExistence type="predicted"/>
<dbReference type="Proteomes" id="UP000593594">
    <property type="component" value="Chromosome"/>
</dbReference>
<dbReference type="EMBL" id="CP058214">
    <property type="protein sequence ID" value="QPC44328.1"/>
    <property type="molecule type" value="Genomic_DNA"/>
</dbReference>
<dbReference type="AlphaFoldDB" id="A0A7S8C6J3"/>